<dbReference type="SUPFAM" id="SSF141571">
    <property type="entry name" value="Pentapeptide repeat-like"/>
    <property type="match status" value="1"/>
</dbReference>
<dbReference type="PANTHER" id="PTHR14136:SF17">
    <property type="entry name" value="BTB_POZ DOMAIN-CONTAINING PROTEIN KCTD9"/>
    <property type="match status" value="1"/>
</dbReference>
<proteinExistence type="predicted"/>
<dbReference type="RefSeq" id="WP_375523350.1">
    <property type="nucleotide sequence ID" value="NZ_JBHILM010000001.1"/>
</dbReference>
<organism evidence="1 2">
    <name type="scientific">Paenibacillus terreus</name>
    <dbReference type="NCBI Taxonomy" id="1387834"/>
    <lineage>
        <taxon>Bacteria</taxon>
        <taxon>Bacillati</taxon>
        <taxon>Bacillota</taxon>
        <taxon>Bacilli</taxon>
        <taxon>Bacillales</taxon>
        <taxon>Paenibacillaceae</taxon>
        <taxon>Paenibacillus</taxon>
    </lineage>
</organism>
<keyword evidence="2" id="KW-1185">Reference proteome</keyword>
<dbReference type="EMBL" id="JBHILM010000001">
    <property type="protein sequence ID" value="MFB5679512.1"/>
    <property type="molecule type" value="Genomic_DNA"/>
</dbReference>
<gene>
    <name evidence="1" type="ORF">ACE3NQ_01130</name>
</gene>
<accession>A0ABV5B201</accession>
<evidence type="ECO:0000313" key="2">
    <source>
        <dbReference type="Proteomes" id="UP001580407"/>
    </source>
</evidence>
<evidence type="ECO:0000313" key="1">
    <source>
        <dbReference type="EMBL" id="MFB5679512.1"/>
    </source>
</evidence>
<reference evidence="1 2" key="1">
    <citation type="submission" date="2024-09" db="EMBL/GenBank/DDBJ databases">
        <authorList>
            <person name="Ruan L."/>
        </authorList>
    </citation>
    <scope>NUCLEOTIDE SEQUENCE [LARGE SCALE GENOMIC DNA]</scope>
    <source>
        <strain evidence="1 2">D33</strain>
    </source>
</reference>
<dbReference type="InterPro" id="IPR001646">
    <property type="entry name" value="5peptide_repeat"/>
</dbReference>
<dbReference type="Proteomes" id="UP001580407">
    <property type="component" value="Unassembled WGS sequence"/>
</dbReference>
<sequence>MYDEQALEHFKQSVVLPWHHVELLKMEQDYRRLREQWAADFIEHFRRFCHRILDGQQSGDKGEIGYITYSLLRTGLMDGQPAYVAEAFDERWFFDRQPIQMGYDPTWAFDPLRGLEEQWGPAARVYAGKIPRPLLEKLKLAEAVHFHSYVTELIRYAMPQAVQLPEFQALAKSPVFELRVGEYMDHSVTVYKEDKREMDSTVVREWLGDRLEGEYAYQAIEGADLSDGDYSGLDFRYSAFRQCNLSFARLSFGMLAGTHWRSCLLEGTDFSFSALHGADFTGCRLPRAVFTGISGGWHTEVGTEWIMPGFGGMCFAEADVSGADFRHADLRSADFRAAKMRGADLREADLREADFTGVNLQSADFTGADLRGADFTEADLKEADFTHAKLAGAVLEGADLAGAMLPEGPWNILLKEVGR</sequence>
<dbReference type="PANTHER" id="PTHR14136">
    <property type="entry name" value="BTB_POZ DOMAIN-CONTAINING PROTEIN KCTD9"/>
    <property type="match status" value="1"/>
</dbReference>
<dbReference type="InterPro" id="IPR051082">
    <property type="entry name" value="Pentapeptide-BTB/POZ_domain"/>
</dbReference>
<name>A0ABV5B201_9BACL</name>
<protein>
    <submittedName>
        <fullName evidence="1">Pentapeptide repeat-containing protein</fullName>
    </submittedName>
</protein>
<dbReference type="Gene3D" id="2.160.20.80">
    <property type="entry name" value="E3 ubiquitin-protein ligase SopA"/>
    <property type="match status" value="2"/>
</dbReference>
<dbReference type="Pfam" id="PF00805">
    <property type="entry name" value="Pentapeptide"/>
    <property type="match status" value="3"/>
</dbReference>
<comment type="caution">
    <text evidence="1">The sequence shown here is derived from an EMBL/GenBank/DDBJ whole genome shotgun (WGS) entry which is preliminary data.</text>
</comment>